<organism evidence="7 8">
    <name type="scientific">Saccharomyces cerevisiae (strain Lalvin EC1118 / Prise de mousse)</name>
    <name type="common">Baker's yeast</name>
    <dbReference type="NCBI Taxonomy" id="643680"/>
    <lineage>
        <taxon>Eukaryota</taxon>
        <taxon>Fungi</taxon>
        <taxon>Dikarya</taxon>
        <taxon>Ascomycota</taxon>
        <taxon>Saccharomycotina</taxon>
        <taxon>Saccharomycetes</taxon>
        <taxon>Saccharomycetales</taxon>
        <taxon>Saccharomycetaceae</taxon>
        <taxon>Saccharomyces</taxon>
    </lineage>
</organism>
<name>C8ZHH3_YEAS8</name>
<dbReference type="Gene3D" id="3.30.70.330">
    <property type="match status" value="1"/>
</dbReference>
<dbReference type="EMBL" id="FN394216">
    <property type="protein sequence ID" value="CAY86148.1"/>
    <property type="molecule type" value="Genomic_DNA"/>
</dbReference>
<dbReference type="InterPro" id="IPR000504">
    <property type="entry name" value="RRM_dom"/>
</dbReference>
<evidence type="ECO:0000256" key="1">
    <source>
        <dbReference type="ARBA" id="ARBA00004604"/>
    </source>
</evidence>
<evidence type="ECO:0000256" key="3">
    <source>
        <dbReference type="ARBA" id="ARBA00023242"/>
    </source>
</evidence>
<dbReference type="InterPro" id="IPR035979">
    <property type="entry name" value="RBD_domain_sf"/>
</dbReference>
<reference evidence="7 8" key="1">
    <citation type="journal article" date="2009" name="Proc. Natl. Acad. Sci. U.S.A.">
        <title>Eukaryote-to-eukaryote gene transfer events revealed by the genome sequence of the wine yeast Saccharomyces cerevisiae EC1118.</title>
        <authorList>
            <person name="Novo M."/>
            <person name="Bigey F."/>
            <person name="Beyne E."/>
            <person name="Galeote V."/>
            <person name="Gavory F."/>
            <person name="Mallet S."/>
            <person name="Cambot B."/>
            <person name="Legras J.L."/>
            <person name="Wincker P."/>
            <person name="Casaregola S."/>
            <person name="Dequin S."/>
        </authorList>
    </citation>
    <scope>NUCLEOTIDE SEQUENCE [LARGE SCALE GENOMIC DNA]</scope>
    <source>
        <strain evidence="8">Lalvin EC1118 / Prise de mousse</strain>
    </source>
</reference>
<dbReference type="InterPro" id="IPR012677">
    <property type="entry name" value="Nucleotide-bd_a/b_plait_sf"/>
</dbReference>
<dbReference type="GO" id="GO:0003723">
    <property type="term" value="F:RNA binding"/>
    <property type="evidence" value="ECO:0007669"/>
    <property type="project" value="UniProtKB-UniRule"/>
</dbReference>
<feature type="region of interest" description="Disordered" evidence="5">
    <location>
        <begin position="260"/>
        <end position="338"/>
    </location>
</feature>
<keyword evidence="3" id="KW-0539">Nucleus</keyword>
<dbReference type="AlphaFoldDB" id="C8ZHH3"/>
<dbReference type="CDD" id="cd12226">
    <property type="entry name" value="RRM_NOL8"/>
    <property type="match status" value="1"/>
</dbReference>
<proteinExistence type="predicted"/>
<dbReference type="SUPFAM" id="SSF54928">
    <property type="entry name" value="RNA-binding domain, RBD"/>
    <property type="match status" value="1"/>
</dbReference>
<evidence type="ECO:0000259" key="6">
    <source>
        <dbReference type="PROSITE" id="PS50102"/>
    </source>
</evidence>
<dbReference type="HOGENOM" id="CLU_020873_1_0_1"/>
<dbReference type="OrthoDB" id="21643at2759"/>
<sequence>MDSVIQKRIFVGNIFHNADDCYSELLDRFGKFGDCQDFQFEKHNHFAFIDIRFNDKADFNKLRKSFNNVKFKGNILKVDEAKPNWETTWAVQHAKDLKEDIILNAKMKKKNWQHYKKMENVAKSWKDHKEVIAGRMREAPRKRSQLRNITFRINVNGSLKVYKCYKTKLWGYERNKELNDLVYKFTNNFWKNGYNHIVDRLDYSRAVKTVRFKNGLKQLTVSKDENVCSGEMDSDENMSEEEKEKNNVILNDLLKDFDFDKPMTLNDSDEELLTEQRKGEEEEEEEEEKEVNAPEYENVKMENPSEVNKTEDQSTLPQEKPEERKEQDEGDGQEDNEFIPTFTKEIGQGTISNTETLRNLFNPNEAEPVSQFKLIEDSDNDIDHAKDVDVNQLEEEVSKSDTLGLTSAPVPHVSRDKDNKNFLFFPHLQSPFLVGQTQLSKVRAPGRETMLSNWDEEFWANRGNWTRDMRRKMKDALKHRKRKQSKSGLLL</sequence>
<comment type="subcellular location">
    <subcellularLocation>
        <location evidence="1">Nucleus</location>
        <location evidence="1">Nucleolus</location>
    </subcellularLocation>
</comment>
<protein>
    <submittedName>
        <fullName evidence="7">Nop8p</fullName>
    </submittedName>
</protein>
<accession>C8ZHH3</accession>
<dbReference type="PROSITE" id="PS50102">
    <property type="entry name" value="RRM"/>
    <property type="match status" value="1"/>
</dbReference>
<keyword evidence="2 4" id="KW-0694">RNA-binding</keyword>
<evidence type="ECO:0000313" key="8">
    <source>
        <dbReference type="Proteomes" id="UP000000286"/>
    </source>
</evidence>
<evidence type="ECO:0000313" key="7">
    <source>
        <dbReference type="EMBL" id="CAY86148.1"/>
    </source>
</evidence>
<dbReference type="GO" id="GO:0005730">
    <property type="term" value="C:nucleolus"/>
    <property type="evidence" value="ECO:0007669"/>
    <property type="project" value="UniProtKB-SubCell"/>
</dbReference>
<gene>
    <name evidence="7" type="ORF">EC1118_1O4_0199g</name>
</gene>
<feature type="compositionally biased region" description="Acidic residues" evidence="5">
    <location>
        <begin position="328"/>
        <end position="337"/>
    </location>
</feature>
<dbReference type="Proteomes" id="UP000000286">
    <property type="component" value="Chromosome XV"/>
</dbReference>
<feature type="domain" description="RRM" evidence="6">
    <location>
        <begin position="7"/>
        <end position="83"/>
    </location>
</feature>
<evidence type="ECO:0000256" key="5">
    <source>
        <dbReference type="SAM" id="MobiDB-lite"/>
    </source>
</evidence>
<evidence type="ECO:0000256" key="4">
    <source>
        <dbReference type="PROSITE-ProRule" id="PRU00176"/>
    </source>
</evidence>
<dbReference type="InterPro" id="IPR034138">
    <property type="entry name" value="NOP8_RRM"/>
</dbReference>
<evidence type="ECO:0000256" key="2">
    <source>
        <dbReference type="ARBA" id="ARBA00022884"/>
    </source>
</evidence>